<feature type="region of interest" description="Disordered" evidence="1">
    <location>
        <begin position="563"/>
        <end position="582"/>
    </location>
</feature>
<dbReference type="PANTHER" id="PTHR31949">
    <property type="entry name" value="GASTRIC MUCIN-LIKE PROTEIN"/>
    <property type="match status" value="1"/>
</dbReference>
<dbReference type="GO" id="GO:0043622">
    <property type="term" value="P:cortical microtubule organization"/>
    <property type="evidence" value="ECO:0007669"/>
    <property type="project" value="TreeGrafter"/>
</dbReference>
<dbReference type="GO" id="GO:0055028">
    <property type="term" value="C:cortical microtubule"/>
    <property type="evidence" value="ECO:0007669"/>
    <property type="project" value="TreeGrafter"/>
</dbReference>
<accession>A0AAN7ML39</accession>
<organism evidence="2 3">
    <name type="scientific">Trapa natans</name>
    <name type="common">Water chestnut</name>
    <dbReference type="NCBI Taxonomy" id="22666"/>
    <lineage>
        <taxon>Eukaryota</taxon>
        <taxon>Viridiplantae</taxon>
        <taxon>Streptophyta</taxon>
        <taxon>Embryophyta</taxon>
        <taxon>Tracheophyta</taxon>
        <taxon>Spermatophyta</taxon>
        <taxon>Magnoliopsida</taxon>
        <taxon>eudicotyledons</taxon>
        <taxon>Gunneridae</taxon>
        <taxon>Pentapetalae</taxon>
        <taxon>rosids</taxon>
        <taxon>malvids</taxon>
        <taxon>Myrtales</taxon>
        <taxon>Lythraceae</taxon>
        <taxon>Trapa</taxon>
    </lineage>
</organism>
<protein>
    <submittedName>
        <fullName evidence="2">Uncharacterized protein</fullName>
    </submittedName>
</protein>
<feature type="compositionally biased region" description="Low complexity" evidence="1">
    <location>
        <begin position="240"/>
        <end position="253"/>
    </location>
</feature>
<sequence>MNRSRRDYLLAGRNFPSGSLNYSRGHSLTTGTASSMDADESLDLFSRNRRSVSFVSSEESSDASSMKMGRLSVASPKVARSGLNDLLSTTEGGKHDYDWLLTPPGTPLFASSDESESQRTTAVRKSRSAVRSSSTTKASMRSVSHSESNHTPRSARSSSVTRSSISTSQFSSYSSNRPTSILNTSSASVSSHIRPSSPIARPSSTARPSTSSARPSTSRPSTPSRVRTVSTSLSIEKPRVSQSSRPSTPSSRPHIPANFNVPASRSNSRPSTPCRSSAPSLSQPAAVSSVSVGRTLSTGHTTVPSLRPSSPGPRIRPPPQPIIPPDFPLETPPNLRTTLLDRPLSAGRSRPVPSAAPKGNSEPVGAANMRRRQSSPIVTRGRLPVPEPTGRGRIQSHVADLPANRKTPHSPELEMKKPIKTVCADNTGFGRTMSKKSLDMAIRNMDIRNGTSSLRSLSNTTLFPQSIRSSVSKTPSAPSLNTHICGNGNSIGYGNLHRSNGGLSENSSSCTIRPSENVAISGNENYSKLTQMDMDESSRYDSILLKEDMKNMNWLHSVDDKSDQGPIFDNGLEPLPEPFGSL</sequence>
<proteinExistence type="predicted"/>
<dbReference type="Proteomes" id="UP001346149">
    <property type="component" value="Unassembled WGS sequence"/>
</dbReference>
<feature type="region of interest" description="Disordered" evidence="1">
    <location>
        <begin position="12"/>
        <end position="38"/>
    </location>
</feature>
<dbReference type="AlphaFoldDB" id="A0AAN7ML39"/>
<feature type="compositionally biased region" description="Pro residues" evidence="1">
    <location>
        <begin position="310"/>
        <end position="331"/>
    </location>
</feature>
<name>A0AAN7ML39_TRANT</name>
<feature type="region of interest" description="Disordered" evidence="1">
    <location>
        <begin position="108"/>
        <end position="373"/>
    </location>
</feature>
<keyword evidence="3" id="KW-1185">Reference proteome</keyword>
<evidence type="ECO:0000256" key="1">
    <source>
        <dbReference type="SAM" id="MobiDB-lite"/>
    </source>
</evidence>
<gene>
    <name evidence="2" type="ORF">SAY86_021869</name>
</gene>
<feature type="compositionally biased region" description="Polar residues" evidence="1">
    <location>
        <begin position="16"/>
        <end position="35"/>
    </location>
</feature>
<dbReference type="EMBL" id="JAXQNO010000003">
    <property type="protein sequence ID" value="KAK4801382.1"/>
    <property type="molecule type" value="Genomic_DNA"/>
</dbReference>
<evidence type="ECO:0000313" key="2">
    <source>
        <dbReference type="EMBL" id="KAK4801382.1"/>
    </source>
</evidence>
<feature type="compositionally biased region" description="Polar residues" evidence="1">
    <location>
        <begin position="261"/>
        <end position="303"/>
    </location>
</feature>
<feature type="compositionally biased region" description="Polar residues" evidence="1">
    <location>
        <begin position="176"/>
        <end position="189"/>
    </location>
</feature>
<feature type="compositionally biased region" description="Low complexity" evidence="1">
    <location>
        <begin position="151"/>
        <end position="175"/>
    </location>
</feature>
<evidence type="ECO:0000313" key="3">
    <source>
        <dbReference type="Proteomes" id="UP001346149"/>
    </source>
</evidence>
<comment type="caution">
    <text evidence="2">The sequence shown here is derived from an EMBL/GenBank/DDBJ whole genome shotgun (WGS) entry which is preliminary data.</text>
</comment>
<feature type="compositionally biased region" description="Low complexity" evidence="1">
    <location>
        <begin position="190"/>
        <end position="232"/>
    </location>
</feature>
<reference evidence="2 3" key="1">
    <citation type="journal article" date="2023" name="Hortic Res">
        <title>Pangenome of water caltrop reveals structural variations and asymmetric subgenome divergence after allopolyploidization.</title>
        <authorList>
            <person name="Zhang X."/>
            <person name="Chen Y."/>
            <person name="Wang L."/>
            <person name="Yuan Y."/>
            <person name="Fang M."/>
            <person name="Shi L."/>
            <person name="Lu R."/>
            <person name="Comes H.P."/>
            <person name="Ma Y."/>
            <person name="Chen Y."/>
            <person name="Huang G."/>
            <person name="Zhou Y."/>
            <person name="Zheng Z."/>
            <person name="Qiu Y."/>
        </authorList>
    </citation>
    <scope>NUCLEOTIDE SEQUENCE [LARGE SCALE GENOMIC DNA]</scope>
    <source>
        <strain evidence="2">F231</strain>
    </source>
</reference>
<dbReference type="PANTHER" id="PTHR31949:SF2">
    <property type="entry name" value="OS05G0480600 PROTEIN"/>
    <property type="match status" value="1"/>
</dbReference>
<feature type="compositionally biased region" description="Low complexity" evidence="1">
    <location>
        <begin position="129"/>
        <end position="139"/>
    </location>
</feature>